<evidence type="ECO:0000313" key="5">
    <source>
        <dbReference type="Proteomes" id="UP000437824"/>
    </source>
</evidence>
<feature type="domain" description="Sigma factor regulator C-terminal" evidence="3">
    <location>
        <begin position="273"/>
        <end position="440"/>
    </location>
</feature>
<evidence type="ECO:0000313" key="4">
    <source>
        <dbReference type="EMBL" id="MTD62159.1"/>
    </source>
</evidence>
<sequence length="444" mass="51324">MSYREKLEKYKKNQLPEEEKKKVEDEIEKAEAINEYLADKLEEELIEDDEAFQDGNEENTFREEKDSRMEEKEAQFEEYVKKSIHRIFRKISVGTGAVLLVALLFVQFGLSPLVSLFYYNPAKQIKVKMESDGDSESWESSESQFGIDFGIFSELTMPCRSTDSAQAVSQGYGNYYFQINPTIGYGTQSRQGIAGQIKRGKMQAYTPGYFQSVQDNYFIAYGLDRTKDFREQIENSVTDYGDYSVSTSQWVYASLEEGEEAVRSLDKEGFYYTYVSFDQTLSFEEVDQLMEKLQNDVSVMGNPWIAVYASEGDYMRTLGYDYENTKNNIWKVPAEYNQGYPELSLFSKNSYSDEAYEEAQAKLKDEKAMTQHMVSMLRYMADQKKFTTMMEKISGSDRNWSLAADYIEENGLKSYGFVCVTTKADMEKMLMEDHILGIAVEAWK</sequence>
<dbReference type="Proteomes" id="UP000437824">
    <property type="component" value="Unassembled WGS sequence"/>
</dbReference>
<keyword evidence="2" id="KW-1133">Transmembrane helix</keyword>
<dbReference type="Pfam" id="PF13791">
    <property type="entry name" value="Sigma_reg_C"/>
    <property type="match status" value="1"/>
</dbReference>
<feature type="transmembrane region" description="Helical" evidence="2">
    <location>
        <begin position="91"/>
        <end position="119"/>
    </location>
</feature>
<dbReference type="AlphaFoldDB" id="A0A844GLD1"/>
<feature type="region of interest" description="Disordered" evidence="1">
    <location>
        <begin position="47"/>
        <end position="68"/>
    </location>
</feature>
<accession>A0A844GLD1</accession>
<name>A0A844GLD1_9FIRM</name>
<dbReference type="EMBL" id="WMBC01000011">
    <property type="protein sequence ID" value="MTD62159.1"/>
    <property type="molecule type" value="Genomic_DNA"/>
</dbReference>
<proteinExistence type="predicted"/>
<reference evidence="4 5" key="1">
    <citation type="submission" date="2019-11" db="EMBL/GenBank/DDBJ databases">
        <title>Draft genome sequence of Blautia luti DSM 14534T, isolated from human stool.</title>
        <authorList>
            <person name="Ortiz R."/>
            <person name="Melis-Arcos F."/>
            <person name="Covarrubias P."/>
            <person name="Cardenas J.P."/>
            <person name="Perez-Donoso J."/>
            <person name="Almonacid D."/>
        </authorList>
    </citation>
    <scope>NUCLEOTIDE SEQUENCE [LARGE SCALE GENOMIC DNA]</scope>
    <source>
        <strain evidence="4 5">DSM 14534</strain>
    </source>
</reference>
<protein>
    <recommendedName>
        <fullName evidence="3">Sigma factor regulator C-terminal domain-containing protein</fullName>
    </recommendedName>
</protein>
<comment type="caution">
    <text evidence="4">The sequence shown here is derived from an EMBL/GenBank/DDBJ whole genome shotgun (WGS) entry which is preliminary data.</text>
</comment>
<gene>
    <name evidence="4" type="ORF">GKZ57_13135</name>
</gene>
<feature type="compositionally biased region" description="Basic and acidic residues" evidence="1">
    <location>
        <begin position="59"/>
        <end position="68"/>
    </location>
</feature>
<keyword evidence="2" id="KW-0472">Membrane</keyword>
<feature type="region of interest" description="Disordered" evidence="1">
    <location>
        <begin position="1"/>
        <end position="22"/>
    </location>
</feature>
<evidence type="ECO:0000256" key="1">
    <source>
        <dbReference type="SAM" id="MobiDB-lite"/>
    </source>
</evidence>
<evidence type="ECO:0000259" key="3">
    <source>
        <dbReference type="Pfam" id="PF13791"/>
    </source>
</evidence>
<dbReference type="InterPro" id="IPR025672">
    <property type="entry name" value="Sigma_reg_C_dom"/>
</dbReference>
<evidence type="ECO:0000256" key="2">
    <source>
        <dbReference type="SAM" id="Phobius"/>
    </source>
</evidence>
<organism evidence="4 5">
    <name type="scientific">Blautia luti DSM 14534 = JCM 17040</name>
    <dbReference type="NCBI Taxonomy" id="649762"/>
    <lineage>
        <taxon>Bacteria</taxon>
        <taxon>Bacillati</taxon>
        <taxon>Bacillota</taxon>
        <taxon>Clostridia</taxon>
        <taxon>Lachnospirales</taxon>
        <taxon>Lachnospiraceae</taxon>
        <taxon>Blautia</taxon>
    </lineage>
</organism>
<dbReference type="RefSeq" id="WP_154780723.1">
    <property type="nucleotide sequence ID" value="NZ_WMBC01000011.1"/>
</dbReference>
<keyword evidence="2" id="KW-0812">Transmembrane</keyword>
<feature type="compositionally biased region" description="Acidic residues" evidence="1">
    <location>
        <begin position="47"/>
        <end position="57"/>
    </location>
</feature>